<gene>
    <name evidence="1" type="ORF">D1B31_13275</name>
</gene>
<dbReference type="AlphaFoldDB" id="A0A417YSG3"/>
<evidence type="ECO:0000313" key="1">
    <source>
        <dbReference type="EMBL" id="RHW38945.1"/>
    </source>
</evidence>
<reference evidence="1 2" key="1">
    <citation type="journal article" date="2017" name="Int. J. Syst. Evol. Microbiol.">
        <title>Bacillus notoginsengisoli sp. nov., a novel bacterium isolated from the rhizosphere of Panax notoginseng.</title>
        <authorList>
            <person name="Zhang M.Y."/>
            <person name="Cheng J."/>
            <person name="Cai Y."/>
            <person name="Zhang T.Y."/>
            <person name="Wu Y.Y."/>
            <person name="Manikprabhu D."/>
            <person name="Li W.J."/>
            <person name="Zhang Y.X."/>
        </authorList>
    </citation>
    <scope>NUCLEOTIDE SEQUENCE [LARGE SCALE GENOMIC DNA]</scope>
    <source>
        <strain evidence="1 2">JCM 30743</strain>
    </source>
</reference>
<accession>A0A417YSG3</accession>
<dbReference type="EMBL" id="QWEG01000008">
    <property type="protein sequence ID" value="RHW38945.1"/>
    <property type="molecule type" value="Genomic_DNA"/>
</dbReference>
<organism evidence="1 2">
    <name type="scientific">Neobacillus notoginsengisoli</name>
    <dbReference type="NCBI Taxonomy" id="1578198"/>
    <lineage>
        <taxon>Bacteria</taxon>
        <taxon>Bacillati</taxon>
        <taxon>Bacillota</taxon>
        <taxon>Bacilli</taxon>
        <taxon>Bacillales</taxon>
        <taxon>Bacillaceae</taxon>
        <taxon>Neobacillus</taxon>
    </lineage>
</organism>
<dbReference type="OrthoDB" id="2929325at2"/>
<name>A0A417YSG3_9BACI</name>
<sequence length="69" mass="7859">MDGLNKWLYNKNKLEIEVIDMSQLDVLERVTTDPSVKEPKKIDVTAIRRKLAVTTLPGSSLVELYKEGK</sequence>
<dbReference type="Proteomes" id="UP000284416">
    <property type="component" value="Unassembled WGS sequence"/>
</dbReference>
<protein>
    <submittedName>
        <fullName evidence="1">Uncharacterized protein</fullName>
    </submittedName>
</protein>
<proteinExistence type="predicted"/>
<evidence type="ECO:0000313" key="2">
    <source>
        <dbReference type="Proteomes" id="UP000284416"/>
    </source>
</evidence>
<comment type="caution">
    <text evidence="1">The sequence shown here is derived from an EMBL/GenBank/DDBJ whole genome shotgun (WGS) entry which is preliminary data.</text>
</comment>
<keyword evidence="2" id="KW-1185">Reference proteome</keyword>
<dbReference type="RefSeq" id="WP_118921278.1">
    <property type="nucleotide sequence ID" value="NZ_QWEG01000008.1"/>
</dbReference>